<dbReference type="InterPro" id="IPR028082">
    <property type="entry name" value="Peripla_BP_I"/>
</dbReference>
<dbReference type="PANTHER" id="PTHR47628:SF1">
    <property type="entry name" value="ALIPHATIC AMIDASE EXPRESSION-REGULATING PROTEIN"/>
    <property type="match status" value="1"/>
</dbReference>
<keyword evidence="2" id="KW-1185">Reference proteome</keyword>
<reference evidence="2" key="1">
    <citation type="journal article" date="2019" name="Int. J. Syst. Evol. Microbiol.">
        <title>The Global Catalogue of Microorganisms (GCM) 10K type strain sequencing project: providing services to taxonomists for standard genome sequencing and annotation.</title>
        <authorList>
            <consortium name="The Broad Institute Genomics Platform"/>
            <consortium name="The Broad Institute Genome Sequencing Center for Infectious Disease"/>
            <person name="Wu L."/>
            <person name="Ma J."/>
        </authorList>
    </citation>
    <scope>NUCLEOTIDE SEQUENCE [LARGE SCALE GENOMIC DNA]</scope>
    <source>
        <strain evidence="2">JCM 9381</strain>
    </source>
</reference>
<dbReference type="CDD" id="cd06355">
    <property type="entry name" value="PBP1_FmdD-like"/>
    <property type="match status" value="1"/>
</dbReference>
<dbReference type="Gene3D" id="3.40.50.2300">
    <property type="match status" value="2"/>
</dbReference>
<dbReference type="EMBL" id="BAAAUW010000073">
    <property type="protein sequence ID" value="GAA3282202.1"/>
    <property type="molecule type" value="Genomic_DNA"/>
</dbReference>
<gene>
    <name evidence="1" type="primary">urtA</name>
    <name evidence="1" type="ORF">GCM10010469_69450</name>
</gene>
<protein>
    <submittedName>
        <fullName evidence="1">Urea ABC transporter substrate-binding protein</fullName>
    </submittedName>
</protein>
<accession>A0ABP6RCC0</accession>
<name>A0ABP6RCC0_9ACTN</name>
<dbReference type="Proteomes" id="UP001500728">
    <property type="component" value="Unassembled WGS sequence"/>
</dbReference>
<proteinExistence type="predicted"/>
<dbReference type="PANTHER" id="PTHR47628">
    <property type="match status" value="1"/>
</dbReference>
<evidence type="ECO:0000313" key="2">
    <source>
        <dbReference type="Proteomes" id="UP001500728"/>
    </source>
</evidence>
<dbReference type="SUPFAM" id="SSF53822">
    <property type="entry name" value="Periplasmic binding protein-like I"/>
    <property type="match status" value="1"/>
</dbReference>
<dbReference type="Pfam" id="PF13433">
    <property type="entry name" value="Peripla_BP_5"/>
    <property type="match status" value="1"/>
</dbReference>
<organism evidence="1 2">
    <name type="scientific">Streptomyces labedae</name>
    <dbReference type="NCBI Taxonomy" id="285569"/>
    <lineage>
        <taxon>Bacteria</taxon>
        <taxon>Bacillati</taxon>
        <taxon>Actinomycetota</taxon>
        <taxon>Actinomycetes</taxon>
        <taxon>Kitasatosporales</taxon>
        <taxon>Streptomycetaceae</taxon>
        <taxon>Streptomyces</taxon>
    </lineage>
</organism>
<comment type="caution">
    <text evidence="1">The sequence shown here is derived from an EMBL/GenBank/DDBJ whole genome shotgun (WGS) entry which is preliminary data.</text>
</comment>
<dbReference type="NCBIfam" id="TIGR03407">
    <property type="entry name" value="urea_ABC_UrtA"/>
    <property type="match status" value="1"/>
</dbReference>
<dbReference type="InterPro" id="IPR017777">
    <property type="entry name" value="ABC_urea-bd_UrtA"/>
</dbReference>
<evidence type="ECO:0000313" key="1">
    <source>
        <dbReference type="EMBL" id="GAA3282202.1"/>
    </source>
</evidence>
<sequence>MKVGLLNSLSGTMAISEVTVHNALLLAVKEINAAGGVLGKKLKPVSQDGASDWPTFAEKAQTLITEDRVVATFGCWTSASRKAVKPVFERNKSLLFYPVQYEGLEQSPYIFYVGATTNQQIVPALDYLKKQGLTRLYLVGSDYVFPRTANKEIRAYAKANGMEVVGEDYAPLGSTEFSTIVNKVKDAGADAVFNTLNGDSNVAFFKEYKSAGLGAKSLPVLSVSIAEEEVKSIGTQYLEGQLTAWNYYQTTPGAANAAFVKAYQAAYGKDKPTSDPMEAAYTSVHLWAAMVEKAGSFDVDDVKAAADGITFDAPEGKVTVDGATQHVHKTARIGKVGADGLITEVWNSGAPIKPDPYLKGYDWADGLS</sequence>